<accession>A0ABR7IEQ0</accession>
<organism evidence="1 2">
    <name type="scientific">Blautia difficilis</name>
    <dbReference type="NCBI Taxonomy" id="2763027"/>
    <lineage>
        <taxon>Bacteria</taxon>
        <taxon>Bacillati</taxon>
        <taxon>Bacillota</taxon>
        <taxon>Clostridia</taxon>
        <taxon>Lachnospirales</taxon>
        <taxon>Lachnospiraceae</taxon>
        <taxon>Blautia</taxon>
    </lineage>
</organism>
<sequence>MKVVSRYVREQKRYTKNDLKSKFSFDEDGVEKFIKNLKAYGVLKSVKNTDDQLEMSDLVDDDVEITDETAESGDCLYVFTYVGVITCGSRVIKVYPKYLLSKKDDNVLDEMKQVVKVLERYSRSEEQIINVFNGDGENRSFNILAVILFLINDYYEYGIYTNSEDIIEVNGEGEILWGKTIDESFAMIEDNRPYYMELYTEKSVEDDMDYFKRLHECVLTECSRQLRDAQLDALFDMDVIELSEETLADFGDKEYVLERIIKELNLQFNTHRQILLKTLYAYVSQDRKMLDENDGISMFGTTAYHAVWEKACAEVFDNKLNTTLAQLKMTVPLAEKYNSKTIKRQKLIDIIEKPIWQGEDTEAKAADTLIPDLISIPCIDGKDWFIIFDAKYYNLQLEKGKSLRGNPGVGDVTKQYLYQLAYKDFINAHGIAEVRNCFLMPTEKKDIVKKGCARMAMLEALNLKNIQIRLIPAAELYDNYLTGNHMDITRLEL</sequence>
<evidence type="ECO:0000313" key="1">
    <source>
        <dbReference type="EMBL" id="MBC5778498.1"/>
    </source>
</evidence>
<reference evidence="1 2" key="1">
    <citation type="submission" date="2020-08" db="EMBL/GenBank/DDBJ databases">
        <title>Genome public.</title>
        <authorList>
            <person name="Liu C."/>
            <person name="Sun Q."/>
        </authorList>
    </citation>
    <scope>NUCLEOTIDE SEQUENCE [LARGE SCALE GENOMIC DNA]</scope>
    <source>
        <strain evidence="1 2">M29</strain>
    </source>
</reference>
<keyword evidence="2" id="KW-1185">Reference proteome</keyword>
<protein>
    <submittedName>
        <fullName evidence="1">LlaJI family restriction endonuclease</fullName>
    </submittedName>
</protein>
<dbReference type="RefSeq" id="WP_117795938.1">
    <property type="nucleotide sequence ID" value="NZ_JACOQG010000002.1"/>
</dbReference>
<dbReference type="Pfam" id="PF09563">
    <property type="entry name" value="RE_LlaJI"/>
    <property type="match status" value="2"/>
</dbReference>
<dbReference type="Proteomes" id="UP000649826">
    <property type="component" value="Unassembled WGS sequence"/>
</dbReference>
<evidence type="ECO:0000313" key="2">
    <source>
        <dbReference type="Proteomes" id="UP000649826"/>
    </source>
</evidence>
<name>A0ABR7IEQ0_9FIRM</name>
<keyword evidence="1" id="KW-0255">Endonuclease</keyword>
<dbReference type="InterPro" id="IPR018579">
    <property type="entry name" value="Restrct_endonuc_II_LlaJI"/>
</dbReference>
<gene>
    <name evidence="1" type="ORF">H8Z82_02265</name>
</gene>
<keyword evidence="1" id="KW-0378">Hydrolase</keyword>
<proteinExistence type="predicted"/>
<dbReference type="GO" id="GO:0004519">
    <property type="term" value="F:endonuclease activity"/>
    <property type="evidence" value="ECO:0007669"/>
    <property type="project" value="UniProtKB-KW"/>
</dbReference>
<comment type="caution">
    <text evidence="1">The sequence shown here is derived from an EMBL/GenBank/DDBJ whole genome shotgun (WGS) entry which is preliminary data.</text>
</comment>
<dbReference type="EMBL" id="JACOQG010000002">
    <property type="protein sequence ID" value="MBC5778498.1"/>
    <property type="molecule type" value="Genomic_DNA"/>
</dbReference>
<keyword evidence="1" id="KW-0540">Nuclease</keyword>